<dbReference type="RefSeq" id="WP_268752309.1">
    <property type="nucleotide sequence ID" value="NZ_JAPRFQ010000002.1"/>
</dbReference>
<keyword evidence="2" id="KW-1133">Transmembrane helix</keyword>
<dbReference type="Proteomes" id="UP001146670">
    <property type="component" value="Unassembled WGS sequence"/>
</dbReference>
<feature type="region of interest" description="Disordered" evidence="1">
    <location>
        <begin position="1"/>
        <end position="32"/>
    </location>
</feature>
<protein>
    <submittedName>
        <fullName evidence="3">MerR family transcriptional regulator</fullName>
    </submittedName>
</protein>
<keyword evidence="4" id="KW-1185">Reference proteome</keyword>
<proteinExistence type="predicted"/>
<evidence type="ECO:0000313" key="4">
    <source>
        <dbReference type="Proteomes" id="UP001146670"/>
    </source>
</evidence>
<reference evidence="3" key="1">
    <citation type="submission" date="2022-12" db="EMBL/GenBank/DDBJ databases">
        <title>Description and comparative metabolic analysis of Aerococcus sp. nov., isolated from the feces of a pig.</title>
        <authorList>
            <person name="Chang Y.-H."/>
        </authorList>
    </citation>
    <scope>NUCLEOTIDE SEQUENCE</scope>
    <source>
        <strain evidence="3">YH-aer222</strain>
    </source>
</reference>
<organism evidence="3 4">
    <name type="scientific">Aerococcus kribbianus</name>
    <dbReference type="NCBI Taxonomy" id="2999064"/>
    <lineage>
        <taxon>Bacteria</taxon>
        <taxon>Bacillati</taxon>
        <taxon>Bacillota</taxon>
        <taxon>Bacilli</taxon>
        <taxon>Lactobacillales</taxon>
        <taxon>Aerococcaceae</taxon>
        <taxon>Aerococcus</taxon>
    </lineage>
</organism>
<feature type="compositionally biased region" description="Basic residues" evidence="1">
    <location>
        <begin position="23"/>
        <end position="32"/>
    </location>
</feature>
<evidence type="ECO:0000256" key="2">
    <source>
        <dbReference type="SAM" id="Phobius"/>
    </source>
</evidence>
<keyword evidence="2" id="KW-0472">Membrane</keyword>
<accession>A0A9X3FND4</accession>
<keyword evidence="2" id="KW-0812">Transmembrane</keyword>
<sequence>MSKREKRQLKSEKQAKMTAQEKHAKKKEKRQKRGKIFTWVMLIAIIAPVLISAIMAVGRYFGLF</sequence>
<evidence type="ECO:0000313" key="3">
    <source>
        <dbReference type="EMBL" id="MCZ0725978.1"/>
    </source>
</evidence>
<comment type="caution">
    <text evidence="3">The sequence shown here is derived from an EMBL/GenBank/DDBJ whole genome shotgun (WGS) entry which is preliminary data.</text>
</comment>
<feature type="transmembrane region" description="Helical" evidence="2">
    <location>
        <begin position="36"/>
        <end position="61"/>
    </location>
</feature>
<feature type="compositionally biased region" description="Basic and acidic residues" evidence="1">
    <location>
        <begin position="8"/>
        <end position="22"/>
    </location>
</feature>
<gene>
    <name evidence="3" type="ORF">OW157_05260</name>
</gene>
<name>A0A9X3FND4_9LACT</name>
<dbReference type="AlphaFoldDB" id="A0A9X3FND4"/>
<evidence type="ECO:0000256" key="1">
    <source>
        <dbReference type="SAM" id="MobiDB-lite"/>
    </source>
</evidence>
<dbReference type="EMBL" id="JAPRFR010000002">
    <property type="protein sequence ID" value="MCZ0725978.1"/>
    <property type="molecule type" value="Genomic_DNA"/>
</dbReference>